<dbReference type="EMBL" id="HACA01026311">
    <property type="protein sequence ID" value="CDW43672.1"/>
    <property type="molecule type" value="Transcribed_RNA"/>
</dbReference>
<evidence type="ECO:0000313" key="1">
    <source>
        <dbReference type="EMBL" id="CDW43672.1"/>
    </source>
</evidence>
<organism evidence="1">
    <name type="scientific">Lepeophtheirus salmonis</name>
    <name type="common">Salmon louse</name>
    <name type="synonym">Caligus salmonis</name>
    <dbReference type="NCBI Taxonomy" id="72036"/>
    <lineage>
        <taxon>Eukaryota</taxon>
        <taxon>Metazoa</taxon>
        <taxon>Ecdysozoa</taxon>
        <taxon>Arthropoda</taxon>
        <taxon>Crustacea</taxon>
        <taxon>Multicrustacea</taxon>
        <taxon>Hexanauplia</taxon>
        <taxon>Copepoda</taxon>
        <taxon>Siphonostomatoida</taxon>
        <taxon>Caligidae</taxon>
        <taxon>Lepeophtheirus</taxon>
    </lineage>
</organism>
<dbReference type="AlphaFoldDB" id="A0A0K2V0J9"/>
<reference evidence="1" key="1">
    <citation type="submission" date="2014-05" db="EMBL/GenBank/DDBJ databases">
        <authorList>
            <person name="Chronopoulou M."/>
        </authorList>
    </citation>
    <scope>NUCLEOTIDE SEQUENCE</scope>
    <source>
        <tissue evidence="1">Whole organism</tissue>
    </source>
</reference>
<accession>A0A0K2V0J9</accession>
<protein>
    <submittedName>
        <fullName evidence="1">Uncharacterized protein</fullName>
    </submittedName>
</protein>
<proteinExistence type="predicted"/>
<sequence>MFKCWKKIYPLKRAADNHMMSVPCD</sequence>
<name>A0A0K2V0J9_LEPSM</name>